<reference evidence="6 7" key="1">
    <citation type="submission" date="2019-04" db="EMBL/GenBank/DDBJ databases">
        <authorList>
            <person name="Van Vliet M D."/>
        </authorList>
    </citation>
    <scope>NUCLEOTIDE SEQUENCE [LARGE SCALE GENOMIC DNA]</scope>
    <source>
        <strain evidence="6 7">F21</strain>
    </source>
</reference>
<dbReference type="SUPFAM" id="SSF53649">
    <property type="entry name" value="Alkaline phosphatase-like"/>
    <property type="match status" value="1"/>
</dbReference>
<protein>
    <submittedName>
        <fullName evidence="6">Choline-sulfatase</fullName>
    </submittedName>
</protein>
<dbReference type="PROSITE" id="PS00523">
    <property type="entry name" value="SULFATASE_1"/>
    <property type="match status" value="1"/>
</dbReference>
<gene>
    <name evidence="6" type="primary">betC_39</name>
    <name evidence="6" type="ORF">SCARR_02549</name>
</gene>
<name>A0A6C2UN59_9BACT</name>
<evidence type="ECO:0000259" key="5">
    <source>
        <dbReference type="Pfam" id="PF00884"/>
    </source>
</evidence>
<evidence type="ECO:0000256" key="1">
    <source>
        <dbReference type="ARBA" id="ARBA00008779"/>
    </source>
</evidence>
<dbReference type="InterPro" id="IPR000917">
    <property type="entry name" value="Sulfatase_N"/>
</dbReference>
<feature type="domain" description="Sulfatase N-terminal" evidence="5">
    <location>
        <begin position="66"/>
        <end position="380"/>
    </location>
</feature>
<keyword evidence="2" id="KW-0479">Metal-binding</keyword>
<dbReference type="PROSITE" id="PS00149">
    <property type="entry name" value="SULFATASE_2"/>
    <property type="match status" value="1"/>
</dbReference>
<keyword evidence="3" id="KW-0378">Hydrolase</keyword>
<dbReference type="PANTHER" id="PTHR42693:SF53">
    <property type="entry name" value="ENDO-4-O-SULFATASE"/>
    <property type="match status" value="1"/>
</dbReference>
<dbReference type="GO" id="GO:0004065">
    <property type="term" value="F:arylsulfatase activity"/>
    <property type="evidence" value="ECO:0007669"/>
    <property type="project" value="TreeGrafter"/>
</dbReference>
<dbReference type="Gene3D" id="3.40.720.10">
    <property type="entry name" value="Alkaline Phosphatase, subunit A"/>
    <property type="match status" value="1"/>
</dbReference>
<keyword evidence="4" id="KW-0106">Calcium</keyword>
<dbReference type="InterPro" id="IPR050738">
    <property type="entry name" value="Sulfatase"/>
</dbReference>
<organism evidence="6 7">
    <name type="scientific">Pontiella sulfatireligans</name>
    <dbReference type="NCBI Taxonomy" id="2750658"/>
    <lineage>
        <taxon>Bacteria</taxon>
        <taxon>Pseudomonadati</taxon>
        <taxon>Kiritimatiellota</taxon>
        <taxon>Kiritimatiellia</taxon>
        <taxon>Kiritimatiellales</taxon>
        <taxon>Pontiellaceae</taxon>
        <taxon>Pontiella</taxon>
    </lineage>
</organism>
<comment type="similarity">
    <text evidence="1">Belongs to the sulfatase family.</text>
</comment>
<dbReference type="AlphaFoldDB" id="A0A6C2UN59"/>
<dbReference type="InterPro" id="IPR024607">
    <property type="entry name" value="Sulfatase_CS"/>
</dbReference>
<proteinExistence type="inferred from homology"/>
<evidence type="ECO:0000256" key="4">
    <source>
        <dbReference type="ARBA" id="ARBA00022837"/>
    </source>
</evidence>
<dbReference type="PANTHER" id="PTHR42693">
    <property type="entry name" value="ARYLSULFATASE FAMILY MEMBER"/>
    <property type="match status" value="1"/>
</dbReference>
<evidence type="ECO:0000313" key="7">
    <source>
        <dbReference type="Proteomes" id="UP000346198"/>
    </source>
</evidence>
<keyword evidence="7" id="KW-1185">Reference proteome</keyword>
<dbReference type="Pfam" id="PF00884">
    <property type="entry name" value="Sulfatase"/>
    <property type="match status" value="1"/>
</dbReference>
<accession>A0A6C2UN59</accession>
<dbReference type="EMBL" id="CAAHFH010000001">
    <property type="protein sequence ID" value="VGO20486.1"/>
    <property type="molecule type" value="Genomic_DNA"/>
</dbReference>
<sequence length="630" mass="69304">MNRRNFSMLASATGITAMAGNALAGKSKKTNLLIIHTDEHNFRTLGCYRELMPDDQAFVWGEGVKVDTPHIDSIAHDGAICTSYYASSPVCTPSRASFVTGLYPIATGSPVNNMPMHDGLATFASVLKDQGYATSYVGKWHLDGDAKPGFEPARKFGFSDNRYMMNRGHWKGLSNINGKPAVIGLIPEKESAKFNVSGSNPENFTTDFLTTRSLEILERDKGKPFCLMLSIPDPHGPNSVRPPYDTMFKNFHFENPRTMDVPVESMPIWAQGGKELVSELNQKQMQIYFGMVKCIDDNVGRLLEWLEANGLADNTIVVFTSDHGDLMGEHKKHNKGSPFETSAKIPFLIRYPEKIAPGKMIHTAYTTVDFPQTILGIMGAPGIPGSQGLNDAKAFTSPAKKVEDGRVTYITASASGWVAAVNNRCKLVISESDIPWLFDLKKDPDELINFYLNPEYAQIGKTMMDELVRQMKAYNEPGLAKGKNYLYSADQKVPANTGGKKKGGKLKADKKGEYLIDEADLELNAKGAKKSSWNRVLEVPTKSFAPNTTYALTMEWESKGLDKGADFFVNFVGDKSDKTAKQLHIWKAAAGESGTLTLELSTNDSNAWQLTAGIRGGGHLAAKRIQIKKK</sequence>
<dbReference type="InterPro" id="IPR017850">
    <property type="entry name" value="Alkaline_phosphatase_core_sf"/>
</dbReference>
<evidence type="ECO:0000256" key="2">
    <source>
        <dbReference type="ARBA" id="ARBA00022723"/>
    </source>
</evidence>
<dbReference type="GO" id="GO:0046872">
    <property type="term" value="F:metal ion binding"/>
    <property type="evidence" value="ECO:0007669"/>
    <property type="project" value="UniProtKB-KW"/>
</dbReference>
<evidence type="ECO:0000313" key="6">
    <source>
        <dbReference type="EMBL" id="VGO20486.1"/>
    </source>
</evidence>
<evidence type="ECO:0000256" key="3">
    <source>
        <dbReference type="ARBA" id="ARBA00022801"/>
    </source>
</evidence>
<dbReference type="RefSeq" id="WP_136061895.1">
    <property type="nucleotide sequence ID" value="NZ_CAAHFH010000001.1"/>
</dbReference>
<dbReference type="Proteomes" id="UP000346198">
    <property type="component" value="Unassembled WGS sequence"/>
</dbReference>